<keyword evidence="3" id="KW-1185">Reference proteome</keyword>
<protein>
    <submittedName>
        <fullName evidence="2">Uncharacterized protein</fullName>
    </submittedName>
</protein>
<keyword evidence="1" id="KW-0812">Transmembrane</keyword>
<evidence type="ECO:0000313" key="2">
    <source>
        <dbReference type="EMBL" id="RIX28788.1"/>
    </source>
</evidence>
<name>A0A3A1TYW5_9MICO</name>
<dbReference type="AlphaFoldDB" id="A0A3A1TYW5"/>
<evidence type="ECO:0000313" key="3">
    <source>
        <dbReference type="Proteomes" id="UP000265742"/>
    </source>
</evidence>
<keyword evidence="1" id="KW-1133">Transmembrane helix</keyword>
<proteinExistence type="predicted"/>
<sequence length="182" mass="19885">MTTGAVIRMRVRRAGLLGLGGLLVWALVGLPFFVFPTVDPVPRRADAVLVLGPPVHERVEVAERLLAEGRVSAALVSVPYDRVPPETAALCAQPRVTCFDPSPRTTRGEARALRRFAEERGWRSVVVTSMPAHLARARAIVGRCFDGRIAMVADAEGPYLGWPYQYAYQTAATVKSWFLPGC</sequence>
<dbReference type="OrthoDB" id="4772924at2"/>
<accession>A0A3A1TYW5</accession>
<organism evidence="2 3">
    <name type="scientific">Amnibacterium setariae</name>
    <dbReference type="NCBI Taxonomy" id="2306585"/>
    <lineage>
        <taxon>Bacteria</taxon>
        <taxon>Bacillati</taxon>
        <taxon>Actinomycetota</taxon>
        <taxon>Actinomycetes</taxon>
        <taxon>Micrococcales</taxon>
        <taxon>Microbacteriaceae</taxon>
        <taxon>Amnibacterium</taxon>
    </lineage>
</organism>
<reference evidence="3" key="1">
    <citation type="submission" date="2018-09" db="EMBL/GenBank/DDBJ databases">
        <authorList>
            <person name="Kim I."/>
        </authorList>
    </citation>
    <scope>NUCLEOTIDE SEQUENCE [LARGE SCALE GENOMIC DNA]</scope>
    <source>
        <strain evidence="3">DD4a</strain>
    </source>
</reference>
<evidence type="ECO:0000256" key="1">
    <source>
        <dbReference type="SAM" id="Phobius"/>
    </source>
</evidence>
<feature type="transmembrane region" description="Helical" evidence="1">
    <location>
        <begin position="16"/>
        <end position="35"/>
    </location>
</feature>
<dbReference type="Proteomes" id="UP000265742">
    <property type="component" value="Unassembled WGS sequence"/>
</dbReference>
<keyword evidence="1" id="KW-0472">Membrane</keyword>
<dbReference type="EMBL" id="QXTG01000002">
    <property type="protein sequence ID" value="RIX28788.1"/>
    <property type="molecule type" value="Genomic_DNA"/>
</dbReference>
<gene>
    <name evidence="2" type="ORF">D1781_15480</name>
</gene>
<comment type="caution">
    <text evidence="2">The sequence shown here is derived from an EMBL/GenBank/DDBJ whole genome shotgun (WGS) entry which is preliminary data.</text>
</comment>
<dbReference type="RefSeq" id="WP_119483097.1">
    <property type="nucleotide sequence ID" value="NZ_QXTG01000002.1"/>
</dbReference>